<dbReference type="PANTHER" id="PTHR43777">
    <property type="entry name" value="MOLYBDENUM COFACTOR CYTIDYLYLTRANSFERASE"/>
    <property type="match status" value="1"/>
</dbReference>
<protein>
    <recommendedName>
        <fullName evidence="1">MobA-like NTP transferase domain-containing protein</fullName>
    </recommendedName>
</protein>
<reference evidence="2 3" key="1">
    <citation type="submission" date="2017-01" db="EMBL/GenBank/DDBJ databases">
        <title>A new Hymenobacter.</title>
        <authorList>
            <person name="Liang Y."/>
            <person name="Feng F."/>
        </authorList>
    </citation>
    <scope>NUCLEOTIDE SEQUENCE [LARGE SCALE GENOMIC DNA]</scope>
    <source>
        <strain evidence="2">MIMBbqt21</strain>
    </source>
</reference>
<gene>
    <name evidence="2" type="ORF">BXP70_19720</name>
</gene>
<evidence type="ECO:0000313" key="2">
    <source>
        <dbReference type="EMBL" id="OUJ72210.1"/>
    </source>
</evidence>
<dbReference type="InterPro" id="IPR025877">
    <property type="entry name" value="MobA-like_NTP_Trfase"/>
</dbReference>
<organism evidence="2 3">
    <name type="scientific">Hymenobacter crusticola</name>
    <dbReference type="NCBI Taxonomy" id="1770526"/>
    <lineage>
        <taxon>Bacteria</taxon>
        <taxon>Pseudomonadati</taxon>
        <taxon>Bacteroidota</taxon>
        <taxon>Cytophagia</taxon>
        <taxon>Cytophagales</taxon>
        <taxon>Hymenobacteraceae</taxon>
        <taxon>Hymenobacter</taxon>
    </lineage>
</organism>
<dbReference type="Proteomes" id="UP000194873">
    <property type="component" value="Unassembled WGS sequence"/>
</dbReference>
<feature type="domain" description="MobA-like NTP transferase" evidence="1">
    <location>
        <begin position="11"/>
        <end position="173"/>
    </location>
</feature>
<evidence type="ECO:0000313" key="3">
    <source>
        <dbReference type="Proteomes" id="UP000194873"/>
    </source>
</evidence>
<dbReference type="CDD" id="cd04182">
    <property type="entry name" value="GT_2_like_f"/>
    <property type="match status" value="1"/>
</dbReference>
<dbReference type="InterPro" id="IPR029044">
    <property type="entry name" value="Nucleotide-diphossugar_trans"/>
</dbReference>
<name>A0A243W9M2_9BACT</name>
<comment type="caution">
    <text evidence="2">The sequence shown here is derived from an EMBL/GenBank/DDBJ whole genome shotgun (WGS) entry which is preliminary data.</text>
</comment>
<dbReference type="RefSeq" id="WP_179197753.1">
    <property type="nucleotide sequence ID" value="NZ_MTSE01000012.1"/>
</dbReference>
<dbReference type="GO" id="GO:0016779">
    <property type="term" value="F:nucleotidyltransferase activity"/>
    <property type="evidence" value="ECO:0007669"/>
    <property type="project" value="UniProtKB-ARBA"/>
</dbReference>
<dbReference type="PANTHER" id="PTHR43777:SF1">
    <property type="entry name" value="MOLYBDENUM COFACTOR CYTIDYLYLTRANSFERASE"/>
    <property type="match status" value="1"/>
</dbReference>
<dbReference type="AlphaFoldDB" id="A0A243W9M2"/>
<sequence>MPNSDTTIGLIVLAAGASTRLGQPKQLLPYLGRTLLRHAAETAVATGCRPIIVVTGALHEELAAEVAGLPVQIVRNTAWATGMGSSIQVGLNFMESISQPLQAVIVTLSDQPLVTPELLTELIHRYQATQAPIVAAEYKDAHGVPALFAAAVFPALRELAGATGARQVIEAQDQQVELVSFPDGAVDVDTREQYEALLRMGGAEDGF</sequence>
<dbReference type="Gene3D" id="3.90.550.10">
    <property type="entry name" value="Spore Coat Polysaccharide Biosynthesis Protein SpsA, Chain A"/>
    <property type="match status" value="1"/>
</dbReference>
<dbReference type="Pfam" id="PF12804">
    <property type="entry name" value="NTP_transf_3"/>
    <property type="match status" value="1"/>
</dbReference>
<keyword evidence="3" id="KW-1185">Reference proteome</keyword>
<evidence type="ECO:0000259" key="1">
    <source>
        <dbReference type="Pfam" id="PF12804"/>
    </source>
</evidence>
<proteinExistence type="predicted"/>
<accession>A0A243W9M2</accession>
<dbReference type="SUPFAM" id="SSF53448">
    <property type="entry name" value="Nucleotide-diphospho-sugar transferases"/>
    <property type="match status" value="1"/>
</dbReference>
<dbReference type="EMBL" id="MTSE01000012">
    <property type="protein sequence ID" value="OUJ72210.1"/>
    <property type="molecule type" value="Genomic_DNA"/>
</dbReference>